<organism evidence="1 2">
    <name type="scientific">Elysia chlorotica</name>
    <name type="common">Eastern emerald elysia</name>
    <name type="synonym">Sea slug</name>
    <dbReference type="NCBI Taxonomy" id="188477"/>
    <lineage>
        <taxon>Eukaryota</taxon>
        <taxon>Metazoa</taxon>
        <taxon>Spiralia</taxon>
        <taxon>Lophotrochozoa</taxon>
        <taxon>Mollusca</taxon>
        <taxon>Gastropoda</taxon>
        <taxon>Heterobranchia</taxon>
        <taxon>Euthyneura</taxon>
        <taxon>Panpulmonata</taxon>
        <taxon>Sacoglossa</taxon>
        <taxon>Placobranchoidea</taxon>
        <taxon>Plakobranchidae</taxon>
        <taxon>Elysia</taxon>
    </lineage>
</organism>
<accession>A0A3S1BQ47</accession>
<dbReference type="AlphaFoldDB" id="A0A3S1BQ47"/>
<reference evidence="1 2" key="1">
    <citation type="submission" date="2019-01" db="EMBL/GenBank/DDBJ databases">
        <title>A draft genome assembly of the solar-powered sea slug Elysia chlorotica.</title>
        <authorList>
            <person name="Cai H."/>
            <person name="Li Q."/>
            <person name="Fang X."/>
            <person name="Li J."/>
            <person name="Curtis N.E."/>
            <person name="Altenburger A."/>
            <person name="Shibata T."/>
            <person name="Feng M."/>
            <person name="Maeda T."/>
            <person name="Schwartz J.A."/>
            <person name="Shigenobu S."/>
            <person name="Lundholm N."/>
            <person name="Nishiyama T."/>
            <person name="Yang H."/>
            <person name="Hasebe M."/>
            <person name="Li S."/>
            <person name="Pierce S.K."/>
            <person name="Wang J."/>
        </authorList>
    </citation>
    <scope>NUCLEOTIDE SEQUENCE [LARGE SCALE GENOMIC DNA]</scope>
    <source>
        <strain evidence="1">EC2010</strain>
        <tissue evidence="1">Whole organism of an adult</tissue>
    </source>
</reference>
<evidence type="ECO:0000313" key="1">
    <source>
        <dbReference type="EMBL" id="RUS88785.1"/>
    </source>
</evidence>
<gene>
    <name evidence="1" type="ORF">EGW08_003415</name>
</gene>
<comment type="caution">
    <text evidence="1">The sequence shown here is derived from an EMBL/GenBank/DDBJ whole genome shotgun (WGS) entry which is preliminary data.</text>
</comment>
<protein>
    <submittedName>
        <fullName evidence="1">Uncharacterized protein</fullName>
    </submittedName>
</protein>
<evidence type="ECO:0000313" key="2">
    <source>
        <dbReference type="Proteomes" id="UP000271974"/>
    </source>
</evidence>
<dbReference type="Proteomes" id="UP000271974">
    <property type="component" value="Unassembled WGS sequence"/>
</dbReference>
<dbReference type="EMBL" id="RQTK01000073">
    <property type="protein sequence ID" value="RUS88785.1"/>
    <property type="molecule type" value="Genomic_DNA"/>
</dbReference>
<keyword evidence="2" id="KW-1185">Reference proteome</keyword>
<proteinExistence type="predicted"/>
<name>A0A3S1BQ47_ELYCH</name>
<sequence length="132" mass="15298">MLRIFCFIVLKMYVKFEGKRNKQKPAFIDYGIPKAAKMTFNEHSGTVTLLLTSPKISKIELDCSLRCRHRVTPAVSWTVPRQVGKVLHIFVKQKDWCSTGAWARRRVILYIGPFFTLSPLADRYSLRLPVRV</sequence>